<dbReference type="AlphaFoldDB" id="A0A6G9YIS3"/>
<dbReference type="KEGG" id="nah:F5544_26030"/>
<dbReference type="Proteomes" id="UP000503540">
    <property type="component" value="Chromosome"/>
</dbReference>
<evidence type="ECO:0000313" key="3">
    <source>
        <dbReference type="Proteomes" id="UP000503540"/>
    </source>
</evidence>
<dbReference type="InterPro" id="IPR012924">
    <property type="entry name" value="TfuA_core"/>
</dbReference>
<feature type="domain" description="TfuA-like core" evidence="1">
    <location>
        <begin position="50"/>
        <end position="168"/>
    </location>
</feature>
<sequence length="420" mass="46457">MRQLHIYAGPTISDSEIRSSAPDARLPGPIRHGDLFDSEIRCGDTVLIIDGVYHHATAIRHKEILHALTRGIRVVGGASIGASRAADLASLGMVGVGEIFEWYRDGIIDDDAEVAVAHAPTGDRRGHTVALVNVRHMLRLASAAGCCSDDVGFDALRRIRDIYYAERTFQRIRSVLRDGGHIPLADWLFEQARRDRNFGDLKRSDARRAVAACAALAPLTSTVPAGWVTGYVRDWRNRFTVERAEPARPLERVRYQQLFAPNFPDVWREFLSETSLAPVDGSAAMSIEQRLRRLLPTRADPVDSPTARLFRPMFDVDDPRHIRLLLGAETAADVDVVTRYRRADRDFTVTQVGVHTGLLSPTAATTLLRELWRCPADALDDNAIERGFRSGRGAIAALAPFAVGYLRDIAGSRDHEEATA</sequence>
<protein>
    <recommendedName>
        <fullName evidence="1">TfuA-like core domain-containing protein</fullName>
    </recommendedName>
</protein>
<gene>
    <name evidence="2" type="ORF">F5544_26030</name>
</gene>
<accession>A0A6G9YIS3</accession>
<dbReference type="EMBL" id="CP046172">
    <property type="protein sequence ID" value="QIS13060.1"/>
    <property type="molecule type" value="Genomic_DNA"/>
</dbReference>
<keyword evidence="3" id="KW-1185">Reference proteome</keyword>
<name>A0A6G9YIS3_9NOCA</name>
<evidence type="ECO:0000259" key="1">
    <source>
        <dbReference type="Pfam" id="PF07812"/>
    </source>
</evidence>
<reference evidence="2 3" key="1">
    <citation type="journal article" date="2019" name="ACS Chem. Biol.">
        <title>Identification and Mobilization of a Cryptic Antibiotic Biosynthesis Gene Locus from a Human-Pathogenic Nocardia Isolate.</title>
        <authorList>
            <person name="Herisse M."/>
            <person name="Ishida K."/>
            <person name="Porter J.L."/>
            <person name="Howden B."/>
            <person name="Hertweck C."/>
            <person name="Stinear T.P."/>
            <person name="Pidot S.J."/>
        </authorList>
    </citation>
    <scope>NUCLEOTIDE SEQUENCE [LARGE SCALE GENOMIC DNA]</scope>
    <source>
        <strain evidence="2 3">AUSMDU00012717</strain>
    </source>
</reference>
<proteinExistence type="predicted"/>
<organism evidence="2 3">
    <name type="scientific">Nocardia arthritidis</name>
    <dbReference type="NCBI Taxonomy" id="228602"/>
    <lineage>
        <taxon>Bacteria</taxon>
        <taxon>Bacillati</taxon>
        <taxon>Actinomycetota</taxon>
        <taxon>Actinomycetes</taxon>
        <taxon>Mycobacteriales</taxon>
        <taxon>Nocardiaceae</taxon>
        <taxon>Nocardia</taxon>
    </lineage>
</organism>
<dbReference type="Pfam" id="PF07812">
    <property type="entry name" value="TfuA"/>
    <property type="match status" value="1"/>
</dbReference>
<evidence type="ECO:0000313" key="2">
    <source>
        <dbReference type="EMBL" id="QIS13060.1"/>
    </source>
</evidence>